<keyword evidence="3" id="KW-1185">Reference proteome</keyword>
<protein>
    <recommendedName>
        <fullName evidence="4">DUF3995 domain-containing protein</fullName>
    </recommendedName>
</protein>
<feature type="transmembrane region" description="Helical" evidence="1">
    <location>
        <begin position="124"/>
        <end position="140"/>
    </location>
</feature>
<dbReference type="RefSeq" id="WP_167083450.1">
    <property type="nucleotide sequence ID" value="NZ_BAAADC010000001.1"/>
</dbReference>
<sequence>MPNSLKTFLLVCAAIAAWLMFTAAQTIYFPVPHPPITPQNAGVDDLLREGEITSALIGIIIALVLFNLATLIVFAKQGWLRFILAALVITRYVWPAVVTLHNSYDRFTGNWARYVNGYWSNPADFLWLAIWLVVIILPFLPDTRTWFWKRG</sequence>
<evidence type="ECO:0000256" key="1">
    <source>
        <dbReference type="SAM" id="Phobius"/>
    </source>
</evidence>
<keyword evidence="1" id="KW-1133">Transmembrane helix</keyword>
<feature type="transmembrane region" description="Helical" evidence="1">
    <location>
        <begin position="82"/>
        <end position="104"/>
    </location>
</feature>
<accession>A0A846N1L0</accession>
<dbReference type="Proteomes" id="UP000570514">
    <property type="component" value="Unassembled WGS sequence"/>
</dbReference>
<evidence type="ECO:0000313" key="2">
    <source>
        <dbReference type="EMBL" id="NIK89355.1"/>
    </source>
</evidence>
<comment type="caution">
    <text evidence="2">The sequence shown here is derived from an EMBL/GenBank/DDBJ whole genome shotgun (WGS) entry which is preliminary data.</text>
</comment>
<name>A0A846N1L0_9PROT</name>
<dbReference type="EMBL" id="JAASRM010000001">
    <property type="protein sequence ID" value="NIK89355.1"/>
    <property type="molecule type" value="Genomic_DNA"/>
</dbReference>
<gene>
    <name evidence="2" type="ORF">FHS83_002673</name>
</gene>
<proteinExistence type="predicted"/>
<keyword evidence="1" id="KW-0472">Membrane</keyword>
<feature type="transmembrane region" description="Helical" evidence="1">
    <location>
        <begin position="52"/>
        <end position="75"/>
    </location>
</feature>
<reference evidence="2 3" key="1">
    <citation type="submission" date="2020-03" db="EMBL/GenBank/DDBJ databases">
        <title>Genomic Encyclopedia of Type Strains, Phase IV (KMG-IV): sequencing the most valuable type-strain genomes for metagenomic binning, comparative biology and taxonomic classification.</title>
        <authorList>
            <person name="Goeker M."/>
        </authorList>
    </citation>
    <scope>NUCLEOTIDE SEQUENCE [LARGE SCALE GENOMIC DNA]</scope>
    <source>
        <strain evidence="2 3">DSM 19867</strain>
    </source>
</reference>
<evidence type="ECO:0000313" key="3">
    <source>
        <dbReference type="Proteomes" id="UP000570514"/>
    </source>
</evidence>
<organism evidence="2 3">
    <name type="scientific">Rhizomicrobium palustre</name>
    <dbReference type="NCBI Taxonomy" id="189966"/>
    <lineage>
        <taxon>Bacteria</taxon>
        <taxon>Pseudomonadati</taxon>
        <taxon>Pseudomonadota</taxon>
        <taxon>Alphaproteobacteria</taxon>
        <taxon>Micropepsales</taxon>
        <taxon>Micropepsaceae</taxon>
        <taxon>Rhizomicrobium</taxon>
    </lineage>
</organism>
<evidence type="ECO:0008006" key="4">
    <source>
        <dbReference type="Google" id="ProtNLM"/>
    </source>
</evidence>
<dbReference type="AlphaFoldDB" id="A0A846N1L0"/>
<keyword evidence="1" id="KW-0812">Transmembrane</keyword>